<protein>
    <submittedName>
        <fullName evidence="7">Thermonuclease family protein</fullName>
    </submittedName>
</protein>
<dbReference type="InterPro" id="IPR016071">
    <property type="entry name" value="Staphylococal_nuclease_OB-fold"/>
</dbReference>
<dbReference type="Proteomes" id="UP000677668">
    <property type="component" value="Chromosome 2"/>
</dbReference>
<feature type="chain" id="PRO_5046484502" evidence="5">
    <location>
        <begin position="32"/>
        <end position="457"/>
    </location>
</feature>
<feature type="signal peptide" evidence="5">
    <location>
        <begin position="1"/>
        <end position="31"/>
    </location>
</feature>
<feature type="region of interest" description="Disordered" evidence="4">
    <location>
        <begin position="176"/>
        <end position="237"/>
    </location>
</feature>
<organism evidence="7 8">
    <name type="scientific">Chloracidobacterium sp. N</name>
    <dbReference type="NCBI Taxonomy" id="2821540"/>
    <lineage>
        <taxon>Bacteria</taxon>
        <taxon>Pseudomonadati</taxon>
        <taxon>Acidobacteriota</taxon>
        <taxon>Terriglobia</taxon>
        <taxon>Terriglobales</taxon>
        <taxon>Acidobacteriaceae</taxon>
        <taxon>Chloracidobacterium</taxon>
        <taxon>Chloracidobacterium aggregatum</taxon>
    </lineage>
</organism>
<evidence type="ECO:0000256" key="4">
    <source>
        <dbReference type="SAM" id="MobiDB-lite"/>
    </source>
</evidence>
<keyword evidence="5" id="KW-0732">Signal</keyword>
<gene>
    <name evidence="7" type="ORF">J8C05_13235</name>
</gene>
<evidence type="ECO:0000313" key="7">
    <source>
        <dbReference type="EMBL" id="QUV95774.1"/>
    </source>
</evidence>
<evidence type="ECO:0000256" key="3">
    <source>
        <dbReference type="ARBA" id="ARBA00022801"/>
    </source>
</evidence>
<evidence type="ECO:0000313" key="8">
    <source>
        <dbReference type="Proteomes" id="UP000677668"/>
    </source>
</evidence>
<dbReference type="InterPro" id="IPR035437">
    <property type="entry name" value="SNase_OB-fold_sf"/>
</dbReference>
<dbReference type="Gene3D" id="2.40.50.90">
    <property type="match status" value="2"/>
</dbReference>
<name>A0ABX8B860_9BACT</name>
<dbReference type="SUPFAM" id="SSF50199">
    <property type="entry name" value="Staphylococcal nuclease"/>
    <property type="match status" value="2"/>
</dbReference>
<sequence>MVKRWISGRFPCVAASLGLLIAGWLSLPAVAQVATGTSTKITTIKQVLTGDTIVLQDGTIVRLIGILAPPSGPAAEQARERVRQLVLGKTVEVWLENQNLDLGHRDKYGRQLSYIYLLPNRKLLNAEILRDGDAYYFSQHFIDVRTKNILLAAEYQARKARLGVWAQATESPEAIAKREGRVYEEPDFAPPAEGESPNDGARSGATGMTSMGSESSGGAMERASSGTPRPTSAPELDTKATYSNIRVESCAVLDVPTLGPVALIGVQNSTAKAGELARLETVKLVQGKRLRFAYDPANAARDHRDRDGRLLVYAFLPDGALLNLQIVARGIADVDIDYDYRYKSEMLTARDNARVRELGPRWRNDIPRTVSLERIRAEMIKLMNEQFGRAGARIEVVGDERDVLRISHDLIDQPTAEQLYRALSVSEGGNLPLLRSSGIREVQFTDAKATKIFRFPL</sequence>
<keyword evidence="8" id="KW-1185">Reference proteome</keyword>
<dbReference type="PANTHER" id="PTHR12302:SF3">
    <property type="entry name" value="SERINE_THREONINE-PROTEIN KINASE 31"/>
    <property type="match status" value="1"/>
</dbReference>
<proteinExistence type="predicted"/>
<reference evidence="7 8" key="1">
    <citation type="submission" date="2021-03" db="EMBL/GenBank/DDBJ databases">
        <title>Genomic and phenotypic characterization of Chloracidobacterium isolates provides evidence for multiple species.</title>
        <authorList>
            <person name="Saini M.K."/>
            <person name="Costas A.M.G."/>
            <person name="Tank M."/>
            <person name="Bryant D.A."/>
        </authorList>
    </citation>
    <scope>NUCLEOTIDE SEQUENCE [LARGE SCALE GENOMIC DNA]</scope>
    <source>
        <strain evidence="7 8">N</strain>
    </source>
</reference>
<feature type="compositionally biased region" description="Low complexity" evidence="4">
    <location>
        <begin position="202"/>
        <end position="226"/>
    </location>
</feature>
<keyword evidence="1" id="KW-0540">Nuclease</keyword>
<dbReference type="PANTHER" id="PTHR12302">
    <property type="entry name" value="EBNA2 BINDING PROTEIN P100"/>
    <property type="match status" value="1"/>
</dbReference>
<keyword evidence="2" id="KW-0255">Endonuclease</keyword>
<dbReference type="PROSITE" id="PS50830">
    <property type="entry name" value="TNASE_3"/>
    <property type="match status" value="1"/>
</dbReference>
<dbReference type="Pfam" id="PF00565">
    <property type="entry name" value="SNase"/>
    <property type="match status" value="1"/>
</dbReference>
<evidence type="ECO:0000259" key="6">
    <source>
        <dbReference type="PROSITE" id="PS50830"/>
    </source>
</evidence>
<evidence type="ECO:0000256" key="5">
    <source>
        <dbReference type="SAM" id="SignalP"/>
    </source>
</evidence>
<dbReference type="EMBL" id="CP072643">
    <property type="protein sequence ID" value="QUV95774.1"/>
    <property type="molecule type" value="Genomic_DNA"/>
</dbReference>
<dbReference type="RefSeq" id="WP_211423974.1">
    <property type="nucleotide sequence ID" value="NZ_CP072643.1"/>
</dbReference>
<keyword evidence="3" id="KW-0378">Hydrolase</keyword>
<evidence type="ECO:0000256" key="2">
    <source>
        <dbReference type="ARBA" id="ARBA00022759"/>
    </source>
</evidence>
<feature type="domain" description="TNase-like" evidence="6">
    <location>
        <begin position="38"/>
        <end position="167"/>
    </location>
</feature>
<accession>A0ABX8B860</accession>
<dbReference type="SMART" id="SM00318">
    <property type="entry name" value="SNc"/>
    <property type="match status" value="1"/>
</dbReference>
<evidence type="ECO:0000256" key="1">
    <source>
        <dbReference type="ARBA" id="ARBA00022722"/>
    </source>
</evidence>